<name>X1E5H9_9ZZZZ</name>
<accession>X1E5H9</accession>
<comment type="caution">
    <text evidence="2">The sequence shown here is derived from an EMBL/GenBank/DDBJ whole genome shotgun (WGS) entry which is preliminary data.</text>
</comment>
<feature type="transmembrane region" description="Helical" evidence="1">
    <location>
        <begin position="19"/>
        <end position="41"/>
    </location>
</feature>
<reference evidence="2" key="1">
    <citation type="journal article" date="2014" name="Front. Microbiol.">
        <title>High frequency of phylogenetically diverse reductive dehalogenase-homologous genes in deep subseafloor sedimentary metagenomes.</title>
        <authorList>
            <person name="Kawai M."/>
            <person name="Futagami T."/>
            <person name="Toyoda A."/>
            <person name="Takaki Y."/>
            <person name="Nishi S."/>
            <person name="Hori S."/>
            <person name="Arai W."/>
            <person name="Tsubouchi T."/>
            <person name="Morono Y."/>
            <person name="Uchiyama I."/>
            <person name="Ito T."/>
            <person name="Fujiyama A."/>
            <person name="Inagaki F."/>
            <person name="Takami H."/>
        </authorList>
    </citation>
    <scope>NUCLEOTIDE SEQUENCE</scope>
    <source>
        <strain evidence="2">Expedition CK06-06</strain>
    </source>
</reference>
<keyword evidence="1" id="KW-1133">Transmembrane helix</keyword>
<sequence length="45" mass="4774">GLIAMIAGLFLLVSTMPSFTSILGVIIALFGLVAFFTPLGYRLNN</sequence>
<keyword evidence="1" id="KW-0812">Transmembrane</keyword>
<keyword evidence="1" id="KW-0472">Membrane</keyword>
<protein>
    <submittedName>
        <fullName evidence="2">Uncharacterized protein</fullName>
    </submittedName>
</protein>
<dbReference type="AlphaFoldDB" id="X1E5H9"/>
<feature type="non-terminal residue" evidence="2">
    <location>
        <position position="1"/>
    </location>
</feature>
<evidence type="ECO:0000313" key="2">
    <source>
        <dbReference type="EMBL" id="GAH27817.1"/>
    </source>
</evidence>
<dbReference type="EMBL" id="BARU01003819">
    <property type="protein sequence ID" value="GAH27817.1"/>
    <property type="molecule type" value="Genomic_DNA"/>
</dbReference>
<organism evidence="2">
    <name type="scientific">marine sediment metagenome</name>
    <dbReference type="NCBI Taxonomy" id="412755"/>
    <lineage>
        <taxon>unclassified sequences</taxon>
        <taxon>metagenomes</taxon>
        <taxon>ecological metagenomes</taxon>
    </lineage>
</organism>
<proteinExistence type="predicted"/>
<gene>
    <name evidence="2" type="ORF">S03H2_08027</name>
</gene>
<evidence type="ECO:0000256" key="1">
    <source>
        <dbReference type="SAM" id="Phobius"/>
    </source>
</evidence>